<dbReference type="AlphaFoldDB" id="A0A1F8F7E3"/>
<proteinExistence type="predicted"/>
<evidence type="ECO:0000313" key="3">
    <source>
        <dbReference type="EMBL" id="OGN08490.1"/>
    </source>
</evidence>
<evidence type="ECO:0000256" key="1">
    <source>
        <dbReference type="ARBA" id="ARBA00022679"/>
    </source>
</evidence>
<gene>
    <name evidence="3" type="ORF">A3J46_01850</name>
</gene>
<feature type="domain" description="DAHP synthetase I/KDSA" evidence="2">
    <location>
        <begin position="6"/>
        <end position="261"/>
    </location>
</feature>
<name>A0A1F8F7E3_9BACT</name>
<evidence type="ECO:0000259" key="2">
    <source>
        <dbReference type="Pfam" id="PF00793"/>
    </source>
</evidence>
<reference evidence="3 4" key="1">
    <citation type="journal article" date="2016" name="Nat. Commun.">
        <title>Thousands of microbial genomes shed light on interconnected biogeochemical processes in an aquifer system.</title>
        <authorList>
            <person name="Anantharaman K."/>
            <person name="Brown C.T."/>
            <person name="Hug L.A."/>
            <person name="Sharon I."/>
            <person name="Castelle C.J."/>
            <person name="Probst A.J."/>
            <person name="Thomas B.C."/>
            <person name="Singh A."/>
            <person name="Wilkins M.J."/>
            <person name="Karaoz U."/>
            <person name="Brodie E.L."/>
            <person name="Williams K.H."/>
            <person name="Hubbard S.S."/>
            <person name="Banfield J.F."/>
        </authorList>
    </citation>
    <scope>NUCLEOTIDE SEQUENCE [LARGE SCALE GENOMIC DNA]</scope>
</reference>
<protein>
    <recommendedName>
        <fullName evidence="2">DAHP synthetase I/KDSA domain-containing protein</fullName>
    </recommendedName>
</protein>
<dbReference type="InterPro" id="IPR052899">
    <property type="entry name" value="Class-I_DAHP_synthase"/>
</dbReference>
<dbReference type="Proteomes" id="UP000177167">
    <property type="component" value="Unassembled WGS sequence"/>
</dbReference>
<dbReference type="PANTHER" id="PTHR43018:SF1">
    <property type="entry name" value="PROTEIN AROA(G)"/>
    <property type="match status" value="1"/>
</dbReference>
<dbReference type="GO" id="GO:0016740">
    <property type="term" value="F:transferase activity"/>
    <property type="evidence" value="ECO:0007669"/>
    <property type="project" value="UniProtKB-KW"/>
</dbReference>
<dbReference type="InterPro" id="IPR006218">
    <property type="entry name" value="DAHP1/KDSA"/>
</dbReference>
<organism evidence="3 4">
    <name type="scientific">Candidatus Yanofskybacteria bacterium RIFCSPHIGHO2_02_FULL_41_11</name>
    <dbReference type="NCBI Taxonomy" id="1802675"/>
    <lineage>
        <taxon>Bacteria</taxon>
        <taxon>Candidatus Yanofskyibacteriota</taxon>
    </lineage>
</organism>
<dbReference type="InterPro" id="IPR013785">
    <property type="entry name" value="Aldolase_TIM"/>
</dbReference>
<keyword evidence="1" id="KW-0808">Transferase</keyword>
<comment type="caution">
    <text evidence="3">The sequence shown here is derived from an EMBL/GenBank/DDBJ whole genome shotgun (WGS) entry which is preliminary data.</text>
</comment>
<dbReference type="SUPFAM" id="SSF51569">
    <property type="entry name" value="Aldolase"/>
    <property type="match status" value="1"/>
</dbReference>
<sequence length="276" mass="30726">MINLERPILIGGPCAAESAEQVNKTAFDARVRGFGIFRASLEKPRTSPWEIVNGERRPCFLGVGVETGAPWLVEASKRNNIVPATEVMSGGQLLTYLEVASGAGLKNVCAWLGSRRITDQNFLQEIGGIARENPTLILGLKNPTAKDERTWLGVIGWTIHGGADPRQMFTVHRGFPDDSQNLFRNPPDWDMMIRVAEKSGLPMIVDPSHIGGGRQKVIEVVNSVIDTQVPLDGFMVEIHPNPRIALTDANQQLSWQDYDSTLKEKIDQWQRTYRQK</sequence>
<dbReference type="PANTHER" id="PTHR43018">
    <property type="entry name" value="PHOSPHO-2-DEHYDRO-3-DEOXYHEPTONATE ALDOLASE"/>
    <property type="match status" value="1"/>
</dbReference>
<dbReference type="Gene3D" id="3.20.20.70">
    <property type="entry name" value="Aldolase class I"/>
    <property type="match status" value="1"/>
</dbReference>
<evidence type="ECO:0000313" key="4">
    <source>
        <dbReference type="Proteomes" id="UP000177167"/>
    </source>
</evidence>
<dbReference type="EMBL" id="MGJP01000061">
    <property type="protein sequence ID" value="OGN08490.1"/>
    <property type="molecule type" value="Genomic_DNA"/>
</dbReference>
<accession>A0A1F8F7E3</accession>
<dbReference type="Pfam" id="PF00793">
    <property type="entry name" value="DAHP_synth_1"/>
    <property type="match status" value="1"/>
</dbReference>